<name>A0AA86T9S6_9BACT</name>
<dbReference type="KEGG" id="nti:DNFV4_00931"/>
<gene>
    <name evidence="1" type="ORF">DNFV4_00931</name>
</gene>
<keyword evidence="2" id="KW-1185">Reference proteome</keyword>
<organism evidence="1 2">
    <name type="scientific">Nitrospira tepida</name>
    <dbReference type="NCBI Taxonomy" id="2973512"/>
    <lineage>
        <taxon>Bacteria</taxon>
        <taxon>Pseudomonadati</taxon>
        <taxon>Nitrospirota</taxon>
        <taxon>Nitrospiria</taxon>
        <taxon>Nitrospirales</taxon>
        <taxon>Nitrospiraceae</taxon>
        <taxon>Nitrospira</taxon>
    </lineage>
</organism>
<sequence>MLQSIWKSRSPAKRVSRSVFVPILILFLLAWFGLGFSLQAGLCTHGVEKAAMHGGGLCTWLCAAYGQDLSVRLPEWPVAQAQAGFSADRTASDMRASFLDAFENRGPPTAVLCATLSA</sequence>
<protein>
    <submittedName>
        <fullName evidence="1">Uncharacterized protein</fullName>
    </submittedName>
</protein>
<dbReference type="EMBL" id="OX365700">
    <property type="protein sequence ID" value="CAI4030503.1"/>
    <property type="molecule type" value="Genomic_DNA"/>
</dbReference>
<reference evidence="1" key="1">
    <citation type="submission" date="2022-10" db="EMBL/GenBank/DDBJ databases">
        <authorList>
            <person name="Koch H."/>
        </authorList>
    </citation>
    <scope>NUCLEOTIDE SEQUENCE</scope>
    <source>
        <strain evidence="1">DNF</strain>
    </source>
</reference>
<evidence type="ECO:0000313" key="1">
    <source>
        <dbReference type="EMBL" id="CAI4030503.1"/>
    </source>
</evidence>
<accession>A0AA86T9S6</accession>
<evidence type="ECO:0000313" key="2">
    <source>
        <dbReference type="Proteomes" id="UP001179121"/>
    </source>
</evidence>
<dbReference type="AlphaFoldDB" id="A0AA86T9S6"/>
<proteinExistence type="predicted"/>
<dbReference type="RefSeq" id="WP_289267488.1">
    <property type="nucleotide sequence ID" value="NZ_OX365700.1"/>
</dbReference>
<dbReference type="Proteomes" id="UP001179121">
    <property type="component" value="Chromosome"/>
</dbReference>